<name>F2HHT6_9CRYP</name>
<organism evidence="1 2">
    <name type="scientific">Cryptomonas paramaecium</name>
    <dbReference type="NCBI Taxonomy" id="2898"/>
    <lineage>
        <taxon>Eukaryota</taxon>
        <taxon>Cryptophyceae</taxon>
        <taxon>Cryptomonadales</taxon>
        <taxon>Cryptomonadaceae</taxon>
        <taxon>Cryptomonas</taxon>
    </lineage>
</organism>
<accession>F2HHT6</accession>
<keyword evidence="1" id="KW-0542">Nucleomorph</keyword>
<proteinExistence type="predicted"/>
<evidence type="ECO:0000313" key="1">
    <source>
        <dbReference type="EMBL" id="AEA38882.1"/>
    </source>
</evidence>
<gene>
    <name evidence="1" type="ORF">CPARA_2gp224</name>
</gene>
<evidence type="ECO:0000313" key="2">
    <source>
        <dbReference type="Proteomes" id="UP000243423"/>
    </source>
</evidence>
<protein>
    <submittedName>
        <fullName evidence="1">Uncharacterized protein</fullName>
    </submittedName>
</protein>
<reference evidence="1 2" key="1">
    <citation type="journal article" date="2011" name="Genome Biol. Evol.">
        <title>Complete nucleomorph genome sequence of the nonphotosynthetic alga Cryptomonas paramecium reveals a core nucleomorph gene set.</title>
        <authorList>
            <person name="Tanifuji G."/>
            <person name="Onodera N.T."/>
            <person name="Wheeler T.J."/>
            <person name="Dlutek M."/>
            <person name="Donaher N."/>
            <person name="Archibald J.M."/>
        </authorList>
    </citation>
    <scope>NUCLEOTIDE SEQUENCE [LARGE SCALE GENOMIC DNA]</scope>
    <source>
        <strain evidence="1 2">CCAP977/2A</strain>
    </source>
</reference>
<sequence length="152" mass="18118">MKFKNFEFKLDHGYLNICFKKTNQSPVDKYYSNVLFLTNPDNFFSKKTKHSGQKQNIRVRNKILKKKNITKRSLFVSSRKTDFQLPNQVEFENKIKIYISKILSKKKEQISNQCKSNFFDCKSNFSFKNKNEFELILTLNKVINSLNMFFGI</sequence>
<dbReference type="AlphaFoldDB" id="F2HHT6"/>
<dbReference type="EMBL" id="CP002173">
    <property type="protein sequence ID" value="AEA38882.1"/>
    <property type="molecule type" value="Genomic_DNA"/>
</dbReference>
<dbReference type="Proteomes" id="UP000243423">
    <property type="component" value="Nucleomorph 2"/>
</dbReference>
<dbReference type="RefSeq" id="XP_003239780.1">
    <property type="nucleotide sequence ID" value="XM_003239732.1"/>
</dbReference>
<dbReference type="GeneID" id="10447120"/>
<geneLocation type="nucleomorph" evidence="1"/>